<dbReference type="PROSITE" id="PS51257">
    <property type="entry name" value="PROKAR_LIPOPROTEIN"/>
    <property type="match status" value="1"/>
</dbReference>
<feature type="transmembrane region" description="Helical" evidence="6">
    <location>
        <begin position="21"/>
        <end position="41"/>
    </location>
</feature>
<gene>
    <name evidence="9" type="ORF">B0O44_1075</name>
</gene>
<keyword evidence="10" id="KW-1185">Reference proteome</keyword>
<dbReference type="Proteomes" id="UP000248198">
    <property type="component" value="Unassembled WGS sequence"/>
</dbReference>
<dbReference type="PANTHER" id="PTHR30572">
    <property type="entry name" value="MEMBRANE COMPONENT OF TRANSPORTER-RELATED"/>
    <property type="match status" value="1"/>
</dbReference>
<evidence type="ECO:0000259" key="7">
    <source>
        <dbReference type="Pfam" id="PF02687"/>
    </source>
</evidence>
<dbReference type="InterPro" id="IPR003838">
    <property type="entry name" value="ABC3_permease_C"/>
</dbReference>
<feature type="domain" description="MacB-like periplasmic core" evidence="8">
    <location>
        <begin position="20"/>
        <end position="243"/>
    </location>
</feature>
<name>A0A318UD52_9SPHI</name>
<keyword evidence="3 6" id="KW-0812">Transmembrane</keyword>
<evidence type="ECO:0000313" key="9">
    <source>
        <dbReference type="EMBL" id="PYF71390.1"/>
    </source>
</evidence>
<evidence type="ECO:0000313" key="10">
    <source>
        <dbReference type="Proteomes" id="UP000248198"/>
    </source>
</evidence>
<feature type="transmembrane region" description="Helical" evidence="6">
    <location>
        <begin position="429"/>
        <end position="448"/>
    </location>
</feature>
<keyword evidence="5 6" id="KW-0472">Membrane</keyword>
<dbReference type="InterPro" id="IPR050250">
    <property type="entry name" value="Macrolide_Exporter_MacB"/>
</dbReference>
<evidence type="ECO:0000259" key="8">
    <source>
        <dbReference type="Pfam" id="PF12704"/>
    </source>
</evidence>
<feature type="transmembrane region" description="Helical" evidence="6">
    <location>
        <begin position="725"/>
        <end position="744"/>
    </location>
</feature>
<feature type="transmembrane region" description="Helical" evidence="6">
    <location>
        <begin position="286"/>
        <end position="306"/>
    </location>
</feature>
<dbReference type="GO" id="GO:0022857">
    <property type="term" value="F:transmembrane transporter activity"/>
    <property type="evidence" value="ECO:0007669"/>
    <property type="project" value="TreeGrafter"/>
</dbReference>
<keyword evidence="2" id="KW-1003">Cell membrane</keyword>
<dbReference type="AlphaFoldDB" id="A0A318UD52"/>
<organism evidence="9 10">
    <name type="scientific">Pedobacter nutrimenti</name>
    <dbReference type="NCBI Taxonomy" id="1241337"/>
    <lineage>
        <taxon>Bacteria</taxon>
        <taxon>Pseudomonadati</taxon>
        <taxon>Bacteroidota</taxon>
        <taxon>Sphingobacteriia</taxon>
        <taxon>Sphingobacteriales</taxon>
        <taxon>Sphingobacteriaceae</taxon>
        <taxon>Pedobacter</taxon>
    </lineage>
</organism>
<evidence type="ECO:0000256" key="3">
    <source>
        <dbReference type="ARBA" id="ARBA00022692"/>
    </source>
</evidence>
<keyword evidence="4 6" id="KW-1133">Transmembrane helix</keyword>
<feature type="domain" description="ABC3 transporter permease C-terminal" evidence="7">
    <location>
        <begin position="292"/>
        <end position="408"/>
    </location>
</feature>
<dbReference type="Pfam" id="PF02687">
    <property type="entry name" value="FtsX"/>
    <property type="match status" value="2"/>
</dbReference>
<dbReference type="Pfam" id="PF12704">
    <property type="entry name" value="MacB_PCD"/>
    <property type="match status" value="2"/>
</dbReference>
<comment type="caution">
    <text evidence="9">The sequence shown here is derived from an EMBL/GenBank/DDBJ whole genome shotgun (WGS) entry which is preliminary data.</text>
</comment>
<dbReference type="PANTHER" id="PTHR30572:SF18">
    <property type="entry name" value="ABC-TYPE MACROLIDE FAMILY EXPORT SYSTEM PERMEASE COMPONENT 2"/>
    <property type="match status" value="1"/>
</dbReference>
<evidence type="ECO:0000256" key="4">
    <source>
        <dbReference type="ARBA" id="ARBA00022989"/>
    </source>
</evidence>
<evidence type="ECO:0000256" key="2">
    <source>
        <dbReference type="ARBA" id="ARBA00022475"/>
    </source>
</evidence>
<feature type="domain" description="ABC3 transporter permease C-terminal" evidence="7">
    <location>
        <begin position="676"/>
        <end position="778"/>
    </location>
</feature>
<feature type="transmembrane region" description="Helical" evidence="6">
    <location>
        <begin position="380"/>
        <end position="408"/>
    </location>
</feature>
<dbReference type="InterPro" id="IPR025857">
    <property type="entry name" value="MacB_PCD"/>
</dbReference>
<comment type="subcellular location">
    <subcellularLocation>
        <location evidence="1">Cell membrane</location>
        <topology evidence="1">Multi-pass membrane protein</topology>
    </subcellularLocation>
</comment>
<feature type="transmembrane region" description="Helical" evidence="6">
    <location>
        <begin position="337"/>
        <end position="360"/>
    </location>
</feature>
<evidence type="ECO:0000256" key="6">
    <source>
        <dbReference type="SAM" id="Phobius"/>
    </source>
</evidence>
<evidence type="ECO:0000256" key="5">
    <source>
        <dbReference type="ARBA" id="ARBA00023136"/>
    </source>
</evidence>
<feature type="transmembrane region" description="Helical" evidence="6">
    <location>
        <begin position="676"/>
        <end position="698"/>
    </location>
</feature>
<reference evidence="9 10" key="1">
    <citation type="submission" date="2018-06" db="EMBL/GenBank/DDBJ databases">
        <title>Genomic Encyclopedia of Archaeal and Bacterial Type Strains, Phase II (KMG-II): from individual species to whole genera.</title>
        <authorList>
            <person name="Goeker M."/>
        </authorList>
    </citation>
    <scope>NUCLEOTIDE SEQUENCE [LARGE SCALE GENOMIC DNA]</scope>
    <source>
        <strain evidence="9 10">DSM 27372</strain>
    </source>
</reference>
<feature type="transmembrane region" description="Helical" evidence="6">
    <location>
        <begin position="759"/>
        <end position="777"/>
    </location>
</feature>
<dbReference type="GO" id="GO:0005886">
    <property type="term" value="C:plasma membrane"/>
    <property type="evidence" value="ECO:0007669"/>
    <property type="project" value="UniProtKB-SubCell"/>
</dbReference>
<evidence type="ECO:0000256" key="1">
    <source>
        <dbReference type="ARBA" id="ARBA00004651"/>
    </source>
</evidence>
<proteinExistence type="predicted"/>
<feature type="domain" description="MacB-like periplasmic core" evidence="8">
    <location>
        <begin position="497"/>
        <end position="640"/>
    </location>
</feature>
<dbReference type="EMBL" id="QKLU01000007">
    <property type="protein sequence ID" value="PYF71390.1"/>
    <property type="molecule type" value="Genomic_DNA"/>
</dbReference>
<dbReference type="OrthoDB" id="1451596at2"/>
<protein>
    <submittedName>
        <fullName evidence="9">MacB-like protein</fullName>
    </submittedName>
</protein>
<accession>A0A318UD52</accession>
<dbReference type="RefSeq" id="WP_110833615.1">
    <property type="nucleotide sequence ID" value="NZ_QKLU01000007.1"/>
</dbReference>
<sequence>MFKLNLKIALRNLYKNKVSTLINIAGLSVGMACCILIYVFVSYELSFDKGFLKKDRIYRVISSFNYAGTMDYSEGVPVPFAKSLREGFAQVEKAVPLQMGNGMLRVRDENGKEIIKTDRKVFYTEPDFFKIFDAKWLSGNPEYSLSLPNTVVLSRRTAEKYFGTWKSAVGKIIGFQNKTNLKVSGIIEDLPANSSFPLKIILSYTSYPNHSSTKWNAISSGSNCYLLLKQGSSVETLQKSLHQFAAKRYKNTDMVGECDHLLQPLTQMHHDERVGNPAQKTVSLKYIISLGILGLFLLLTACVNFINMSTAQSIARSKEVGLRKVMGGSRIQLIRQFLIETAVTSLVALLLAFVLAELAIPKLSGLLQFAVNFSLLNNSSIWLFSLLLMFAVCILAGFYPAVVISGFSPMMAIKNKALNMGRGLNIRKTLMIFQFVVTAILIIGTLVVSKQMRYIREKPLGFNTDAIAMVDIPSDSLSAIKYVLLKERLGGIAGIKNLSFCSAAPSSENNYETDFSYNNGPKSNFSISIKSVDENYFQTFNLKMILGRGLNKNVQLREYVVNETLLKKLGLKDFEKALGKSVTVEGQKGLIVGVVQDFVDQSLHEQILPIAISTSKSDYKNIAIKLEKQSVPEVMKEVEQVWNSLFPDHVYGASFFGDQIDTYYRTEQLTGTLFKVFAGLVLFISCIGLFGLVSLISVQRTKEIAVRKVLGASIIELIAMLNHSFLKMIIVANLVAWPLAYIFVSKWLSGFAYRIELDIWPFITAMLISVAIAILTVSTRSYQSALKNPVDALKYE</sequence>